<dbReference type="InterPro" id="IPR036942">
    <property type="entry name" value="Beta-barrel_TonB_sf"/>
</dbReference>
<dbReference type="Gene3D" id="2.40.170.20">
    <property type="entry name" value="TonB-dependent receptor, beta-barrel domain"/>
    <property type="match status" value="1"/>
</dbReference>
<dbReference type="Pfam" id="PF07715">
    <property type="entry name" value="Plug"/>
    <property type="match status" value="1"/>
</dbReference>
<dbReference type="InterPro" id="IPR000531">
    <property type="entry name" value="Beta-barrel_TonB"/>
</dbReference>
<dbReference type="InterPro" id="IPR012910">
    <property type="entry name" value="Plug_dom"/>
</dbReference>
<dbReference type="Pfam" id="PF00593">
    <property type="entry name" value="TonB_dep_Rec_b-barrel"/>
    <property type="match status" value="1"/>
</dbReference>
<dbReference type="PANTHER" id="PTHR40980:SF3">
    <property type="entry name" value="TONB-DEPENDENT RECEPTOR-LIKE BETA-BARREL DOMAIN-CONTAINING PROTEIN"/>
    <property type="match status" value="1"/>
</dbReference>
<proteinExistence type="inferred from homology"/>
<keyword evidence="4" id="KW-0798">TonB box</keyword>
<dbReference type="EMBL" id="JAAIKR010000001">
    <property type="protein sequence ID" value="MBR9726835.1"/>
    <property type="molecule type" value="Genomic_DNA"/>
</dbReference>
<evidence type="ECO:0000256" key="1">
    <source>
        <dbReference type="ARBA" id="ARBA00004442"/>
    </source>
</evidence>
<keyword evidence="10" id="KW-1185">Reference proteome</keyword>
<keyword evidence="9" id="KW-0675">Receptor</keyword>
<dbReference type="NCBIfam" id="TIGR01782">
    <property type="entry name" value="TonB-Xanth-Caul"/>
    <property type="match status" value="1"/>
</dbReference>
<dbReference type="SUPFAM" id="SSF56935">
    <property type="entry name" value="Porins"/>
    <property type="match status" value="1"/>
</dbReference>
<dbReference type="RefSeq" id="WP_153660683.1">
    <property type="nucleotide sequence ID" value="NZ_JAAIKR010000001.1"/>
</dbReference>
<accession>A0ABS5I0D2</accession>
<evidence type="ECO:0000256" key="6">
    <source>
        <dbReference type="SAM" id="SignalP"/>
    </source>
</evidence>
<keyword evidence="6" id="KW-0732">Signal</keyword>
<dbReference type="Gene3D" id="2.170.130.10">
    <property type="entry name" value="TonB-dependent receptor, plug domain"/>
    <property type="match status" value="1"/>
</dbReference>
<evidence type="ECO:0000256" key="5">
    <source>
        <dbReference type="SAM" id="MobiDB-lite"/>
    </source>
</evidence>
<feature type="signal peptide" evidence="6">
    <location>
        <begin position="1"/>
        <end position="29"/>
    </location>
</feature>
<organism evidence="9 10">
    <name type="scientific">Shewanella intestini</name>
    <dbReference type="NCBI Taxonomy" id="2017544"/>
    <lineage>
        <taxon>Bacteria</taxon>
        <taxon>Pseudomonadati</taxon>
        <taxon>Pseudomonadota</taxon>
        <taxon>Gammaproteobacteria</taxon>
        <taxon>Alteromonadales</taxon>
        <taxon>Shewanellaceae</taxon>
        <taxon>Shewanella</taxon>
    </lineage>
</organism>
<evidence type="ECO:0000313" key="9">
    <source>
        <dbReference type="EMBL" id="MBR9726835.1"/>
    </source>
</evidence>
<comment type="caution">
    <text evidence="9">The sequence shown here is derived from an EMBL/GenBank/DDBJ whole genome shotgun (WGS) entry which is preliminary data.</text>
</comment>
<comment type="subcellular location">
    <subcellularLocation>
        <location evidence="1 4">Cell outer membrane</location>
    </subcellularLocation>
</comment>
<sequence length="1006" mass="109252">MKTRTFTKTKLATSLSLLIGLGSAAPVIAADDASEENIEVIKVSGIRGSLMKSMDLKRGSSGIVDAINAEDIGKFPDTNLAESLQRITGVSIDRQNGEGSRVTVRGLGADQNLVMLNNRQMPVTTGSRSFDFANIASDAISAVEVEKTSQAKNSTGGMGATINVLTHRPLSHPGLKATFGVKAVDDKSTDEGSITPELSGLYSNTFADGKFGVAISGSYQERESGNQQAQVGTGWRSFPGSVDQDWSGAPGANPEWGGVPKDSNQINRPGDDDVYSVPQTTIYRFEEVQRKRTNGQLVLQYEPIDSIRTTLDYTYMRNDIDTQHQDVSAWFNFVPTQESTWSDGPVSSPLVYSETYPGGGADLSMAAGMSGTRDESGSIGFNIEWDASDRLSLELDYHSSYAERTPNSPHGSSANLSTAAFIRTSAATDFTGDIPVLAVGGGNAVQPEDMRVTGSVFGNAENRSEIEQLQINGQFDLDHAGSIDFGIAMTNVDNHSKSVNVQRNDWGGVGQAGDLDAAWFPADTIQDKLDGSKGDFSDYQGSASTDPLDTIFFWDFEAVRARAAELYISSEVGDCGNAFCPSTDYGRDTDRYTQEESKSAYIQYNYVGEISHMPFDVHFGIRYEKTDVESTSIVSAYDTATWIAETEVALSSSAADNRVFQTQTGDYDYFLPSFNFNIEVLHNVYVRAAYSKTIGRPDYTSIQGGTTVGTLANRGGGSGDTGNPSLLPLESTNYDLSSEWYYDEASYVSVGYFRKNVENFIYNNPINSNIYGIADPSNGVYAQEAIAAGIVGDQEQREWIFANYGATDPNVFLDANNNIQIVGGANDPDLNFIINTPSNSEESSVIDGWEFAIQHFFGETGFGVQANYTLVNAGDSYDNTNLGRPEVSWRPADPGQDVLSNISDTANIVGIYENYGVSARLAWNWRDEFLDSFGDGTGSNPSYTEAYSQLDFNIGYDIAAVEGLTIFFEGLNITDENTRKHGRSDTQVLNYTQTGARYSLGARYTF</sequence>
<evidence type="ECO:0000259" key="8">
    <source>
        <dbReference type="Pfam" id="PF07715"/>
    </source>
</evidence>
<evidence type="ECO:0000313" key="10">
    <source>
        <dbReference type="Proteomes" id="UP000811844"/>
    </source>
</evidence>
<protein>
    <submittedName>
        <fullName evidence="9">TonB-dependent receptor</fullName>
    </submittedName>
</protein>
<feature type="chain" id="PRO_5046817882" evidence="6">
    <location>
        <begin position="30"/>
        <end position="1006"/>
    </location>
</feature>
<name>A0ABS5I0D2_9GAMM</name>
<dbReference type="Proteomes" id="UP000811844">
    <property type="component" value="Unassembled WGS sequence"/>
</dbReference>
<dbReference type="PANTHER" id="PTHR40980">
    <property type="entry name" value="PLUG DOMAIN-CONTAINING PROTEIN"/>
    <property type="match status" value="1"/>
</dbReference>
<dbReference type="InterPro" id="IPR037066">
    <property type="entry name" value="Plug_dom_sf"/>
</dbReference>
<feature type="domain" description="TonB-dependent receptor plug" evidence="8">
    <location>
        <begin position="58"/>
        <end position="160"/>
    </location>
</feature>
<keyword evidence="3" id="KW-0998">Cell outer membrane</keyword>
<evidence type="ECO:0000256" key="3">
    <source>
        <dbReference type="ARBA" id="ARBA00023237"/>
    </source>
</evidence>
<comment type="similarity">
    <text evidence="4">Belongs to the TonB-dependent receptor family.</text>
</comment>
<evidence type="ECO:0000256" key="2">
    <source>
        <dbReference type="ARBA" id="ARBA00023136"/>
    </source>
</evidence>
<reference evidence="9 10" key="1">
    <citation type="submission" date="2020-02" db="EMBL/GenBank/DDBJ databases">
        <title>Shewanella WXL01 sp. nov., a marine bacterium isolated from green algae in Luhuitou Fringing Reef (Northern South China Sea).</title>
        <authorList>
            <person name="Wang X."/>
        </authorList>
    </citation>
    <scope>NUCLEOTIDE SEQUENCE [LARGE SCALE GENOMIC DNA]</scope>
    <source>
        <strain evidence="9 10">MCCC 1A01895</strain>
    </source>
</reference>
<feature type="region of interest" description="Disordered" evidence="5">
    <location>
        <begin position="246"/>
        <end position="274"/>
    </location>
</feature>
<keyword evidence="2 4" id="KW-0472">Membrane</keyword>
<dbReference type="InterPro" id="IPR010104">
    <property type="entry name" value="TonB_rcpt_bac"/>
</dbReference>
<evidence type="ECO:0000256" key="4">
    <source>
        <dbReference type="RuleBase" id="RU003357"/>
    </source>
</evidence>
<feature type="domain" description="TonB-dependent receptor-like beta-barrel" evidence="7">
    <location>
        <begin position="450"/>
        <end position="973"/>
    </location>
</feature>
<gene>
    <name evidence="9" type="ORF">G3R48_02360</name>
</gene>
<evidence type="ECO:0000259" key="7">
    <source>
        <dbReference type="Pfam" id="PF00593"/>
    </source>
</evidence>